<comment type="caution">
    <text evidence="1">The sequence shown here is derived from an EMBL/GenBank/DDBJ whole genome shotgun (WGS) entry which is preliminary data.</text>
</comment>
<organism evidence="1 2">
    <name type="scientific">Spartinivicinus poritis</name>
    <dbReference type="NCBI Taxonomy" id="2994640"/>
    <lineage>
        <taxon>Bacteria</taxon>
        <taxon>Pseudomonadati</taxon>
        <taxon>Pseudomonadota</taxon>
        <taxon>Gammaproteobacteria</taxon>
        <taxon>Oceanospirillales</taxon>
        <taxon>Zooshikellaceae</taxon>
        <taxon>Spartinivicinus</taxon>
    </lineage>
</organism>
<name>A0ABT5UGF5_9GAMM</name>
<dbReference type="RefSeq" id="WP_274691774.1">
    <property type="nucleotide sequence ID" value="NZ_JAPMOU010000064.1"/>
</dbReference>
<dbReference type="EMBL" id="JAPMOU010000064">
    <property type="protein sequence ID" value="MDE1465468.1"/>
    <property type="molecule type" value="Genomic_DNA"/>
</dbReference>
<reference evidence="1 2" key="1">
    <citation type="submission" date="2022-11" db="EMBL/GenBank/DDBJ databases">
        <title>Spartinivicinus poritis sp. nov., isolated from scleractinian coral Porites lutea.</title>
        <authorList>
            <person name="Zhang G."/>
            <person name="Cai L."/>
            <person name="Wei Q."/>
        </authorList>
    </citation>
    <scope>NUCLEOTIDE SEQUENCE [LARGE SCALE GENOMIC DNA]</scope>
    <source>
        <strain evidence="1 2">A2-2</strain>
    </source>
</reference>
<protein>
    <submittedName>
        <fullName evidence="1">Uncharacterized protein</fullName>
    </submittedName>
</protein>
<keyword evidence="2" id="KW-1185">Reference proteome</keyword>
<gene>
    <name evidence="1" type="ORF">ORQ98_26250</name>
</gene>
<evidence type="ECO:0000313" key="1">
    <source>
        <dbReference type="EMBL" id="MDE1465468.1"/>
    </source>
</evidence>
<proteinExistence type="predicted"/>
<evidence type="ECO:0000313" key="2">
    <source>
        <dbReference type="Proteomes" id="UP001528823"/>
    </source>
</evidence>
<sequence>MIDERLKSELNQLGQWLRQVETIDKQGYRGGKAGVTDNAYQLYHRLKKVGYARP</sequence>
<accession>A0ABT5UGF5</accession>
<dbReference type="Proteomes" id="UP001528823">
    <property type="component" value="Unassembled WGS sequence"/>
</dbReference>